<dbReference type="FunCoup" id="A0A2K2D3G7">
    <property type="interactions" value="244"/>
</dbReference>
<reference evidence="2" key="3">
    <citation type="submission" date="2018-08" db="UniProtKB">
        <authorList>
            <consortium name="EnsemblPlants"/>
        </authorList>
    </citation>
    <scope>IDENTIFICATION</scope>
    <source>
        <strain evidence="2">cv. Bd21</strain>
    </source>
</reference>
<dbReference type="Proteomes" id="UP000008810">
    <property type="component" value="Chromosome 3"/>
</dbReference>
<evidence type="ECO:0000313" key="2">
    <source>
        <dbReference type="EnsemblPlants" id="PNT68822"/>
    </source>
</evidence>
<keyword evidence="3" id="KW-1185">Reference proteome</keyword>
<dbReference type="AlphaFoldDB" id="A0A2K2D3G7"/>
<evidence type="ECO:0008006" key="4">
    <source>
        <dbReference type="Google" id="ProtNLM"/>
    </source>
</evidence>
<gene>
    <name evidence="1" type="ORF">BRADI_3g45663v3</name>
</gene>
<organism evidence="1">
    <name type="scientific">Brachypodium distachyon</name>
    <name type="common">Purple false brome</name>
    <name type="synonym">Trachynia distachya</name>
    <dbReference type="NCBI Taxonomy" id="15368"/>
    <lineage>
        <taxon>Eukaryota</taxon>
        <taxon>Viridiplantae</taxon>
        <taxon>Streptophyta</taxon>
        <taxon>Embryophyta</taxon>
        <taxon>Tracheophyta</taxon>
        <taxon>Spermatophyta</taxon>
        <taxon>Magnoliopsida</taxon>
        <taxon>Liliopsida</taxon>
        <taxon>Poales</taxon>
        <taxon>Poaceae</taxon>
        <taxon>BOP clade</taxon>
        <taxon>Pooideae</taxon>
        <taxon>Stipodae</taxon>
        <taxon>Brachypodieae</taxon>
        <taxon>Brachypodium</taxon>
    </lineage>
</organism>
<evidence type="ECO:0000313" key="3">
    <source>
        <dbReference type="Proteomes" id="UP000008810"/>
    </source>
</evidence>
<sequence>IAGRAPVPDDITWSLCASGLCKREQESAAHLFFKCRYSLNVWRMIRDWLGLVHIDLLHWSSFNSIKDWWCSVINIQGNRREGMATLVMLVSWEIWNERNARVFWKIFSMPMVVASKIKREASTWGVAGAIDLRSFLPRE</sequence>
<name>A0A2K2D3G7_BRADI</name>
<reference evidence="1" key="2">
    <citation type="submission" date="2017-06" db="EMBL/GenBank/DDBJ databases">
        <title>WGS assembly of Brachypodium distachyon.</title>
        <authorList>
            <consortium name="The International Brachypodium Initiative"/>
            <person name="Lucas S."/>
            <person name="Harmon-Smith M."/>
            <person name="Lail K."/>
            <person name="Tice H."/>
            <person name="Grimwood J."/>
            <person name="Bruce D."/>
            <person name="Barry K."/>
            <person name="Shu S."/>
            <person name="Lindquist E."/>
            <person name="Wang M."/>
            <person name="Pitluck S."/>
            <person name="Vogel J.P."/>
            <person name="Garvin D.F."/>
            <person name="Mockler T.C."/>
            <person name="Schmutz J."/>
            <person name="Rokhsar D."/>
            <person name="Bevan M.W."/>
        </authorList>
    </citation>
    <scope>NUCLEOTIDE SEQUENCE</scope>
    <source>
        <strain evidence="1">Bd21</strain>
    </source>
</reference>
<feature type="non-terminal residue" evidence="1">
    <location>
        <position position="1"/>
    </location>
</feature>
<dbReference type="InParanoid" id="A0A2K2D3G7"/>
<dbReference type="OrthoDB" id="692410at2759"/>
<dbReference type="Gramene" id="PNT68822">
    <property type="protein sequence ID" value="PNT68822"/>
    <property type="gene ID" value="BRADI_3g45663v3"/>
</dbReference>
<accession>A0A2K2D3G7</accession>
<protein>
    <recommendedName>
        <fullName evidence="4">Reverse transcriptase zinc-binding domain-containing protein</fullName>
    </recommendedName>
</protein>
<reference evidence="1 2" key="1">
    <citation type="journal article" date="2010" name="Nature">
        <title>Genome sequencing and analysis of the model grass Brachypodium distachyon.</title>
        <authorList>
            <consortium name="International Brachypodium Initiative"/>
        </authorList>
    </citation>
    <scope>NUCLEOTIDE SEQUENCE [LARGE SCALE GENOMIC DNA]</scope>
    <source>
        <strain evidence="1 2">Bd21</strain>
    </source>
</reference>
<evidence type="ECO:0000313" key="1">
    <source>
        <dbReference type="EMBL" id="PNT68822.1"/>
    </source>
</evidence>
<dbReference type="EnsemblPlants" id="PNT68822">
    <property type="protein sequence ID" value="PNT68822"/>
    <property type="gene ID" value="BRADI_3g45663v3"/>
</dbReference>
<dbReference type="EMBL" id="CM000882">
    <property type="protein sequence ID" value="PNT68822.1"/>
    <property type="molecule type" value="Genomic_DNA"/>
</dbReference>
<proteinExistence type="predicted"/>